<dbReference type="InterPro" id="IPR001594">
    <property type="entry name" value="Palmitoyltrfase_DHHC"/>
</dbReference>
<evidence type="ECO:0000256" key="1">
    <source>
        <dbReference type="ARBA" id="ARBA00004141"/>
    </source>
</evidence>
<dbReference type="InterPro" id="IPR039859">
    <property type="entry name" value="PFA4/ZDH16/20/ERF2-like"/>
</dbReference>
<name>A0A078AY24_STYLE</name>
<evidence type="ECO:0000313" key="11">
    <source>
        <dbReference type="Proteomes" id="UP000039865"/>
    </source>
</evidence>
<keyword evidence="4 7" id="KW-1133">Transmembrane helix</keyword>
<dbReference type="GO" id="GO:0019706">
    <property type="term" value="F:protein-cysteine S-palmitoyltransferase activity"/>
    <property type="evidence" value="ECO:0007669"/>
    <property type="project" value="UniProtKB-EC"/>
</dbReference>
<feature type="region of interest" description="Disordered" evidence="8">
    <location>
        <begin position="1"/>
        <end position="34"/>
    </location>
</feature>
<dbReference type="PROSITE" id="PS50216">
    <property type="entry name" value="DHHC"/>
    <property type="match status" value="1"/>
</dbReference>
<dbReference type="EC" id="2.3.1.225" evidence="7"/>
<comment type="similarity">
    <text evidence="7">Belongs to the DHHC palmitoyltransferase family.</text>
</comment>
<evidence type="ECO:0000259" key="9">
    <source>
        <dbReference type="Pfam" id="PF01529"/>
    </source>
</evidence>
<comment type="domain">
    <text evidence="7">The DHHC domain is required for palmitoyltransferase activity.</text>
</comment>
<proteinExistence type="inferred from homology"/>
<evidence type="ECO:0000256" key="8">
    <source>
        <dbReference type="SAM" id="MobiDB-lite"/>
    </source>
</evidence>
<keyword evidence="3 7" id="KW-0812">Transmembrane</keyword>
<accession>A0A078AY24</accession>
<evidence type="ECO:0000256" key="5">
    <source>
        <dbReference type="ARBA" id="ARBA00023136"/>
    </source>
</evidence>
<sequence length="402" mass="46350">MNELISQGKRNKDKQDQSGSSDESDSDQDFGIGRWQGKRTNELSVIGGFTYIKDDKVRSSDFPICIASVFMIAAPSLLYLIVILPQTFTWYGSVIVGIIYVASLVANFAILLKCSLTDPGIIPSIKSSNINKDKYYYVKYDDKLRTSQNDLMTGEEFYDQACYQLLPPPPAEGDKEEFYKQNNDAFALAFCRTCQILRPPRSFHCKTCNICIEQHDHHCPWVGTCIGKRNHRYFSMFLFWTSIHALLTCALTLVFFIQTYQNQGKVDVRNLPNVLTIFLFTYSGIFFVTLIGFWCYQNCLILDNVTSNEHLRRNWNGSKHRKKQLENAARPSILQRMRYFYFSELPPSRVQAYFKIKKNENTDDQLQQLNNEGSSITNLKSINNEAVLREYGIIMQSEELLV</sequence>
<feature type="transmembrane region" description="Helical" evidence="7">
    <location>
        <begin position="277"/>
        <end position="296"/>
    </location>
</feature>
<keyword evidence="2 7" id="KW-0808">Transferase</keyword>
<feature type="transmembrane region" description="Helical" evidence="7">
    <location>
        <begin position="237"/>
        <end position="257"/>
    </location>
</feature>
<feature type="transmembrane region" description="Helical" evidence="7">
    <location>
        <begin position="62"/>
        <end position="84"/>
    </location>
</feature>
<dbReference type="OMA" id="GNWEIAQ"/>
<dbReference type="GO" id="GO:0016020">
    <property type="term" value="C:membrane"/>
    <property type="evidence" value="ECO:0007669"/>
    <property type="project" value="UniProtKB-SubCell"/>
</dbReference>
<evidence type="ECO:0000256" key="6">
    <source>
        <dbReference type="ARBA" id="ARBA00023315"/>
    </source>
</evidence>
<keyword evidence="11" id="KW-1185">Reference proteome</keyword>
<dbReference type="GO" id="GO:0005783">
    <property type="term" value="C:endoplasmic reticulum"/>
    <property type="evidence" value="ECO:0007669"/>
    <property type="project" value="TreeGrafter"/>
</dbReference>
<keyword evidence="6 7" id="KW-0012">Acyltransferase</keyword>
<evidence type="ECO:0000256" key="2">
    <source>
        <dbReference type="ARBA" id="ARBA00022679"/>
    </source>
</evidence>
<keyword evidence="5 7" id="KW-0472">Membrane</keyword>
<feature type="transmembrane region" description="Helical" evidence="7">
    <location>
        <begin position="90"/>
        <end position="112"/>
    </location>
</feature>
<evidence type="ECO:0000256" key="3">
    <source>
        <dbReference type="ARBA" id="ARBA00022692"/>
    </source>
</evidence>
<dbReference type="GO" id="GO:0005794">
    <property type="term" value="C:Golgi apparatus"/>
    <property type="evidence" value="ECO:0007669"/>
    <property type="project" value="TreeGrafter"/>
</dbReference>
<evidence type="ECO:0000256" key="7">
    <source>
        <dbReference type="RuleBase" id="RU079119"/>
    </source>
</evidence>
<dbReference type="GO" id="GO:0006612">
    <property type="term" value="P:protein targeting to membrane"/>
    <property type="evidence" value="ECO:0007669"/>
    <property type="project" value="TreeGrafter"/>
</dbReference>
<feature type="domain" description="Palmitoyltransferase DHHC" evidence="9">
    <location>
        <begin position="189"/>
        <end position="312"/>
    </location>
</feature>
<dbReference type="PANTHER" id="PTHR22883">
    <property type="entry name" value="ZINC FINGER DHHC DOMAIN CONTAINING PROTEIN"/>
    <property type="match status" value="1"/>
</dbReference>
<dbReference type="OrthoDB" id="294591at2759"/>
<organism evidence="10 11">
    <name type="scientific">Stylonychia lemnae</name>
    <name type="common">Ciliate</name>
    <dbReference type="NCBI Taxonomy" id="5949"/>
    <lineage>
        <taxon>Eukaryota</taxon>
        <taxon>Sar</taxon>
        <taxon>Alveolata</taxon>
        <taxon>Ciliophora</taxon>
        <taxon>Intramacronucleata</taxon>
        <taxon>Spirotrichea</taxon>
        <taxon>Stichotrichia</taxon>
        <taxon>Sporadotrichida</taxon>
        <taxon>Oxytrichidae</taxon>
        <taxon>Stylonychinae</taxon>
        <taxon>Stylonychia</taxon>
    </lineage>
</organism>
<evidence type="ECO:0000256" key="4">
    <source>
        <dbReference type="ARBA" id="ARBA00022989"/>
    </source>
</evidence>
<protein>
    <recommendedName>
        <fullName evidence="7">Palmitoyltransferase</fullName>
        <ecNumber evidence="7">2.3.1.225</ecNumber>
    </recommendedName>
</protein>
<reference evidence="10 11" key="1">
    <citation type="submission" date="2014-06" db="EMBL/GenBank/DDBJ databases">
        <authorList>
            <person name="Swart Estienne"/>
        </authorList>
    </citation>
    <scope>NUCLEOTIDE SEQUENCE [LARGE SCALE GENOMIC DNA]</scope>
    <source>
        <strain evidence="10 11">130c</strain>
    </source>
</reference>
<dbReference type="AlphaFoldDB" id="A0A078AY24"/>
<evidence type="ECO:0000313" key="10">
    <source>
        <dbReference type="EMBL" id="CDW85688.1"/>
    </source>
</evidence>
<comment type="subcellular location">
    <subcellularLocation>
        <location evidence="1">Membrane</location>
        <topology evidence="1">Multi-pass membrane protein</topology>
    </subcellularLocation>
</comment>
<dbReference type="InParanoid" id="A0A078AY24"/>
<dbReference type="EMBL" id="CCKQ01013962">
    <property type="protein sequence ID" value="CDW85688.1"/>
    <property type="molecule type" value="Genomic_DNA"/>
</dbReference>
<dbReference type="Proteomes" id="UP000039865">
    <property type="component" value="Unassembled WGS sequence"/>
</dbReference>
<comment type="catalytic activity">
    <reaction evidence="7">
        <text>L-cysteinyl-[protein] + hexadecanoyl-CoA = S-hexadecanoyl-L-cysteinyl-[protein] + CoA</text>
        <dbReference type="Rhea" id="RHEA:36683"/>
        <dbReference type="Rhea" id="RHEA-COMP:10131"/>
        <dbReference type="Rhea" id="RHEA-COMP:11032"/>
        <dbReference type="ChEBI" id="CHEBI:29950"/>
        <dbReference type="ChEBI" id="CHEBI:57287"/>
        <dbReference type="ChEBI" id="CHEBI:57379"/>
        <dbReference type="ChEBI" id="CHEBI:74151"/>
        <dbReference type="EC" id="2.3.1.225"/>
    </reaction>
</comment>
<gene>
    <name evidence="10" type="primary">Contig7850.g8371</name>
    <name evidence="10" type="ORF">STYLEM_14774</name>
</gene>
<dbReference type="Pfam" id="PF01529">
    <property type="entry name" value="DHHC"/>
    <property type="match status" value="1"/>
</dbReference>